<dbReference type="InterPro" id="IPR007484">
    <property type="entry name" value="Peptidase_M28"/>
</dbReference>
<comment type="caution">
    <text evidence="4">The sequence shown here is derived from an EMBL/GenBank/DDBJ whole genome shotgun (WGS) entry which is preliminary data.</text>
</comment>
<dbReference type="PANTHER" id="PTHR12147">
    <property type="entry name" value="METALLOPEPTIDASE M28 FAMILY MEMBER"/>
    <property type="match status" value="1"/>
</dbReference>
<evidence type="ECO:0000313" key="4">
    <source>
        <dbReference type="EMBL" id="KKK33669.1"/>
    </source>
</evidence>
<gene>
    <name evidence="4" type="ORF">WQ57_23930</name>
</gene>
<accession>A0A0M2SG13</accession>
<feature type="signal peptide" evidence="1">
    <location>
        <begin position="1"/>
        <end position="25"/>
    </location>
</feature>
<dbReference type="Gene3D" id="3.40.630.10">
    <property type="entry name" value="Zn peptidases"/>
    <property type="match status" value="1"/>
</dbReference>
<dbReference type="InterPro" id="IPR045175">
    <property type="entry name" value="M28_fam"/>
</dbReference>
<dbReference type="SUPFAM" id="SSF52025">
    <property type="entry name" value="PA domain"/>
    <property type="match status" value="1"/>
</dbReference>
<evidence type="ECO:0000259" key="3">
    <source>
        <dbReference type="Pfam" id="PF04389"/>
    </source>
</evidence>
<proteinExistence type="predicted"/>
<dbReference type="InterPro" id="IPR003137">
    <property type="entry name" value="PA_domain"/>
</dbReference>
<keyword evidence="4" id="KW-0378">Hydrolase</keyword>
<evidence type="ECO:0000259" key="2">
    <source>
        <dbReference type="Pfam" id="PF02225"/>
    </source>
</evidence>
<name>A0A0M2SG13_9BACI</name>
<feature type="chain" id="PRO_5039243030" evidence="1">
    <location>
        <begin position="26"/>
        <end position="451"/>
    </location>
</feature>
<dbReference type="CDD" id="cd02133">
    <property type="entry name" value="PA_C5a_like"/>
    <property type="match status" value="1"/>
</dbReference>
<dbReference type="Proteomes" id="UP000034166">
    <property type="component" value="Unassembled WGS sequence"/>
</dbReference>
<sequence length="451" mass="47971">MKKAKKKTAVLLSTILLASSFSVVAAPLAQPVEAAETKAVNPSAKAHDQKVIARVSTERMFEDARYLAETIGPRVTGTEGEQKAAEFILERLASYGYEVETQEFGIPDKGVGHLQTSDNKEVLVTIPAGSGGTPNDGITAGLFDAGLGKAGDFTPEAKGKIALIARGGITFAEKVNNAIQAGAAGVLIYNNVDALAPLNPSLGGTSFDIPVGGITKESGEALLKDVAAANKTVNFNVQLLKNVKSQNIIASRTPEKGSNHEIIYVSAHFDSVPFAPGASDNASGTAVALELARVLKSYPIDKEIRFVFVGAEEIGLVGSKYYANQLNEEELKRSLVNFNMDMVGTAWENATAIYMNTIDGKANIATDTALATAERIGTPSELILYQRGASDHQSFYDVGIPAVNFIRREPGTAALEPYYHTPLDTMKYLSAERLKEAGDLVGASIYSLIRN</sequence>
<evidence type="ECO:0000313" key="5">
    <source>
        <dbReference type="Proteomes" id="UP000034166"/>
    </source>
</evidence>
<evidence type="ECO:0000256" key="1">
    <source>
        <dbReference type="SAM" id="SignalP"/>
    </source>
</evidence>
<keyword evidence="5" id="KW-1185">Reference proteome</keyword>
<dbReference type="Pfam" id="PF04389">
    <property type="entry name" value="Peptidase_M28"/>
    <property type="match status" value="1"/>
</dbReference>
<dbReference type="GO" id="GO:0008235">
    <property type="term" value="F:metalloexopeptidase activity"/>
    <property type="evidence" value="ECO:0007669"/>
    <property type="project" value="InterPro"/>
</dbReference>
<reference evidence="4 5" key="1">
    <citation type="submission" date="2015-04" db="EMBL/GenBank/DDBJ databases">
        <title>Taxonomic description and genome sequence of Bacillus campisalis sp. nov., a novel member of the genus Bacillus isolated from solar saltern.</title>
        <authorList>
            <person name="Mathan Kumar R."/>
            <person name="Kaur G."/>
            <person name="Kumar A."/>
            <person name="Singh N.K."/>
            <person name="Kaur N."/>
            <person name="Kumar N."/>
            <person name="Mayilraj S."/>
        </authorList>
    </citation>
    <scope>NUCLEOTIDE SEQUENCE [LARGE SCALE GENOMIC DNA]</scope>
    <source>
        <strain evidence="4 5">SA2-6</strain>
    </source>
</reference>
<dbReference type="Pfam" id="PF02225">
    <property type="entry name" value="PA"/>
    <property type="match status" value="1"/>
</dbReference>
<protein>
    <submittedName>
        <fullName evidence="4">Aminopeptidase</fullName>
    </submittedName>
</protein>
<dbReference type="GO" id="GO:0006508">
    <property type="term" value="P:proteolysis"/>
    <property type="evidence" value="ECO:0007669"/>
    <property type="project" value="InterPro"/>
</dbReference>
<feature type="domain" description="Peptidase M28" evidence="3">
    <location>
        <begin position="247"/>
        <end position="442"/>
    </location>
</feature>
<dbReference type="GO" id="GO:0004177">
    <property type="term" value="F:aminopeptidase activity"/>
    <property type="evidence" value="ECO:0007669"/>
    <property type="project" value="UniProtKB-KW"/>
</dbReference>
<keyword evidence="1" id="KW-0732">Signal</keyword>
<dbReference type="PATRIC" id="fig|1408103.3.peg.5161"/>
<dbReference type="OrthoDB" id="9762302at2"/>
<dbReference type="PANTHER" id="PTHR12147:SF26">
    <property type="entry name" value="PEPTIDASE M28 DOMAIN-CONTAINING PROTEIN"/>
    <property type="match status" value="1"/>
</dbReference>
<dbReference type="InterPro" id="IPR046450">
    <property type="entry name" value="PA_dom_sf"/>
</dbReference>
<keyword evidence="4" id="KW-0031">Aminopeptidase</keyword>
<organism evidence="4 5">
    <name type="scientific">Mesobacillus campisalis</name>
    <dbReference type="NCBI Taxonomy" id="1408103"/>
    <lineage>
        <taxon>Bacteria</taxon>
        <taxon>Bacillati</taxon>
        <taxon>Bacillota</taxon>
        <taxon>Bacilli</taxon>
        <taxon>Bacillales</taxon>
        <taxon>Bacillaceae</taxon>
        <taxon>Mesobacillus</taxon>
    </lineage>
</organism>
<dbReference type="Gene3D" id="3.50.30.30">
    <property type="match status" value="1"/>
</dbReference>
<dbReference type="EMBL" id="LAYY01000100">
    <property type="protein sequence ID" value="KKK33669.1"/>
    <property type="molecule type" value="Genomic_DNA"/>
</dbReference>
<feature type="domain" description="PA" evidence="2">
    <location>
        <begin position="147"/>
        <end position="222"/>
    </location>
</feature>
<dbReference type="AlphaFoldDB" id="A0A0M2SG13"/>
<keyword evidence="4" id="KW-0645">Protease</keyword>
<dbReference type="SUPFAM" id="SSF53187">
    <property type="entry name" value="Zn-dependent exopeptidases"/>
    <property type="match status" value="1"/>
</dbReference>